<gene>
    <name evidence="15" type="ORF">SAMN05443244_1099</name>
</gene>
<dbReference type="OrthoDB" id="9804391at2"/>
<comment type="cofactor">
    <cofactor evidence="1">
        <name>[3Fe-4S] cluster</name>
        <dbReference type="ChEBI" id="CHEBI:21137"/>
    </cofactor>
</comment>
<organism evidence="15 16">
    <name type="scientific">Terriglobus roseus</name>
    <dbReference type="NCBI Taxonomy" id="392734"/>
    <lineage>
        <taxon>Bacteria</taxon>
        <taxon>Pseudomonadati</taxon>
        <taxon>Acidobacteriota</taxon>
        <taxon>Terriglobia</taxon>
        <taxon>Terriglobales</taxon>
        <taxon>Acidobacteriaceae</taxon>
        <taxon>Terriglobus</taxon>
    </lineage>
</organism>
<evidence type="ECO:0000256" key="7">
    <source>
        <dbReference type="ARBA" id="ARBA00022714"/>
    </source>
</evidence>
<evidence type="ECO:0000256" key="5">
    <source>
        <dbReference type="ARBA" id="ARBA00022485"/>
    </source>
</evidence>
<dbReference type="PANTHER" id="PTHR11921:SF29">
    <property type="entry name" value="SUCCINATE DEHYDROGENASE [UBIQUINONE] IRON-SULFUR SUBUNIT, MITOCHONDRIAL"/>
    <property type="match status" value="1"/>
</dbReference>
<dbReference type="PROSITE" id="PS51379">
    <property type="entry name" value="4FE4S_FER_2"/>
    <property type="match status" value="1"/>
</dbReference>
<dbReference type="Gene3D" id="1.10.1060.10">
    <property type="entry name" value="Alpha-helical ferredoxin"/>
    <property type="match status" value="1"/>
</dbReference>
<dbReference type="RefSeq" id="WP_074652698.1">
    <property type="nucleotide sequence ID" value="NZ_FNSD01000001.1"/>
</dbReference>
<dbReference type="GO" id="GO:0051538">
    <property type="term" value="F:3 iron, 4 sulfur cluster binding"/>
    <property type="evidence" value="ECO:0007669"/>
    <property type="project" value="UniProtKB-KW"/>
</dbReference>
<evidence type="ECO:0000256" key="13">
    <source>
        <dbReference type="ARBA" id="ARBA00034078"/>
    </source>
</evidence>
<reference evidence="15 16" key="1">
    <citation type="submission" date="2016-10" db="EMBL/GenBank/DDBJ databases">
        <authorList>
            <person name="de Groot N.N."/>
        </authorList>
    </citation>
    <scope>NUCLEOTIDE SEQUENCE [LARGE SCALE GENOMIC DNA]</scope>
    <source>
        <strain evidence="15 16">AB35.6</strain>
    </source>
</reference>
<dbReference type="InterPro" id="IPR009051">
    <property type="entry name" value="Helical_ferredxn"/>
</dbReference>
<dbReference type="GO" id="GO:0022904">
    <property type="term" value="P:respiratory electron transport chain"/>
    <property type="evidence" value="ECO:0007669"/>
    <property type="project" value="TreeGrafter"/>
</dbReference>
<dbReference type="EC" id="1.3.5.1" evidence="4"/>
<dbReference type="Pfam" id="PF13183">
    <property type="entry name" value="Fer4_8"/>
    <property type="match status" value="1"/>
</dbReference>
<dbReference type="Gene3D" id="3.10.20.30">
    <property type="match status" value="1"/>
</dbReference>
<dbReference type="SUPFAM" id="SSF54292">
    <property type="entry name" value="2Fe-2S ferredoxin-like"/>
    <property type="match status" value="1"/>
</dbReference>
<dbReference type="Pfam" id="PF13085">
    <property type="entry name" value="Fer2_3"/>
    <property type="match status" value="1"/>
</dbReference>
<dbReference type="InterPro" id="IPR012675">
    <property type="entry name" value="Beta-grasp_dom_sf"/>
</dbReference>
<dbReference type="GO" id="GO:0051539">
    <property type="term" value="F:4 iron, 4 sulfur cluster binding"/>
    <property type="evidence" value="ECO:0007669"/>
    <property type="project" value="UniProtKB-KW"/>
</dbReference>
<dbReference type="GO" id="GO:0046872">
    <property type="term" value="F:metal ion binding"/>
    <property type="evidence" value="ECO:0007669"/>
    <property type="project" value="UniProtKB-KW"/>
</dbReference>
<evidence type="ECO:0000256" key="9">
    <source>
        <dbReference type="ARBA" id="ARBA00023002"/>
    </source>
</evidence>
<dbReference type="GO" id="GO:0008177">
    <property type="term" value="F:succinate dehydrogenase (quinone) activity"/>
    <property type="evidence" value="ECO:0007669"/>
    <property type="project" value="UniProtKB-EC"/>
</dbReference>
<keyword evidence="10" id="KW-0408">Iron</keyword>
<dbReference type="InterPro" id="IPR017900">
    <property type="entry name" value="4Fe4S_Fe_S_CS"/>
</dbReference>
<dbReference type="InterPro" id="IPR025192">
    <property type="entry name" value="Succ_DH/fum_Rdtase_N"/>
</dbReference>
<dbReference type="PROSITE" id="PS00198">
    <property type="entry name" value="4FE4S_FER_1"/>
    <property type="match status" value="1"/>
</dbReference>
<dbReference type="InterPro" id="IPR050573">
    <property type="entry name" value="SDH/FRD_Iron-Sulfur"/>
</dbReference>
<feature type="domain" description="4Fe-4S ferredoxin-type" evidence="14">
    <location>
        <begin position="164"/>
        <end position="196"/>
    </location>
</feature>
<evidence type="ECO:0000256" key="2">
    <source>
        <dbReference type="ARBA" id="ARBA00001966"/>
    </source>
</evidence>
<dbReference type="AlphaFoldDB" id="A0A1H4KB75"/>
<dbReference type="InterPro" id="IPR017896">
    <property type="entry name" value="4Fe4S_Fe-S-bd"/>
</dbReference>
<protein>
    <recommendedName>
        <fullName evidence="4">succinate dehydrogenase</fullName>
        <ecNumber evidence="4">1.3.5.1</ecNumber>
    </recommendedName>
</protein>
<evidence type="ECO:0000256" key="10">
    <source>
        <dbReference type="ARBA" id="ARBA00023004"/>
    </source>
</evidence>
<sequence length="269" mass="28830">MSTKTKNGHSGKAKAYTGSTYKVTIKRQATPDAAATTEVFNLPYRSGLNITSVLVDIAANPVNASGATTTAIAYDSNCLEEICGSCAMLINGKARMACSALVDTMLAESGNGEITLAPLSKFPVVRDLAVDRSVLFENLKAVKAWVPIDGSYDLGPGPRQFPQIQEERYPLSNCISCTICMEVCPQFNDDTNFVGAATIAQARLFNMDPAGSVLKEERLRALAGDGGVQECGYAQNCVQACPKQLPLTEAISDISRDVIVQQVKDFFVR</sequence>
<evidence type="ECO:0000256" key="1">
    <source>
        <dbReference type="ARBA" id="ARBA00001927"/>
    </source>
</evidence>
<dbReference type="NCBIfam" id="NF006391">
    <property type="entry name" value="PRK08640.1"/>
    <property type="match status" value="1"/>
</dbReference>
<dbReference type="PANTHER" id="PTHR11921">
    <property type="entry name" value="SUCCINATE DEHYDROGENASE IRON-SULFUR PROTEIN"/>
    <property type="match status" value="1"/>
</dbReference>
<comment type="cofactor">
    <cofactor evidence="2">
        <name>[4Fe-4S] cluster</name>
        <dbReference type="ChEBI" id="CHEBI:49883"/>
    </cofactor>
</comment>
<comment type="cofactor">
    <cofactor evidence="13">
        <name>[2Fe-2S] cluster</name>
        <dbReference type="ChEBI" id="CHEBI:190135"/>
    </cofactor>
</comment>
<dbReference type="GO" id="GO:0051537">
    <property type="term" value="F:2 iron, 2 sulfur cluster binding"/>
    <property type="evidence" value="ECO:0007669"/>
    <property type="project" value="UniProtKB-KW"/>
</dbReference>
<name>A0A1H4KB75_9BACT</name>
<evidence type="ECO:0000256" key="12">
    <source>
        <dbReference type="ARBA" id="ARBA00023291"/>
    </source>
</evidence>
<keyword evidence="6" id="KW-0816">Tricarboxylic acid cycle</keyword>
<evidence type="ECO:0000256" key="4">
    <source>
        <dbReference type="ARBA" id="ARBA00012792"/>
    </source>
</evidence>
<dbReference type="InterPro" id="IPR004489">
    <property type="entry name" value="Succ_DH/fum_Rdtase_Fe-S"/>
</dbReference>
<evidence type="ECO:0000313" key="16">
    <source>
        <dbReference type="Proteomes" id="UP000182409"/>
    </source>
</evidence>
<dbReference type="NCBIfam" id="TIGR00384">
    <property type="entry name" value="dhsB"/>
    <property type="match status" value="1"/>
</dbReference>
<evidence type="ECO:0000259" key="14">
    <source>
        <dbReference type="PROSITE" id="PS51379"/>
    </source>
</evidence>
<comment type="similarity">
    <text evidence="3">Belongs to the succinate dehydrogenase/fumarate reductase iron-sulfur protein family.</text>
</comment>
<dbReference type="InterPro" id="IPR036010">
    <property type="entry name" value="2Fe-2S_ferredoxin-like_sf"/>
</dbReference>
<keyword evidence="5" id="KW-0004">4Fe-4S</keyword>
<evidence type="ECO:0000256" key="3">
    <source>
        <dbReference type="ARBA" id="ARBA00009433"/>
    </source>
</evidence>
<dbReference type="EMBL" id="FNSD01000001">
    <property type="protein sequence ID" value="SEB55516.1"/>
    <property type="molecule type" value="Genomic_DNA"/>
</dbReference>
<keyword evidence="7" id="KW-0001">2Fe-2S</keyword>
<keyword evidence="9" id="KW-0560">Oxidoreductase</keyword>
<dbReference type="GO" id="GO:0009055">
    <property type="term" value="F:electron transfer activity"/>
    <property type="evidence" value="ECO:0007669"/>
    <property type="project" value="InterPro"/>
</dbReference>
<evidence type="ECO:0000256" key="11">
    <source>
        <dbReference type="ARBA" id="ARBA00023014"/>
    </source>
</evidence>
<evidence type="ECO:0000256" key="6">
    <source>
        <dbReference type="ARBA" id="ARBA00022532"/>
    </source>
</evidence>
<proteinExistence type="inferred from homology"/>
<dbReference type="Proteomes" id="UP000182409">
    <property type="component" value="Unassembled WGS sequence"/>
</dbReference>
<keyword evidence="12" id="KW-0003">3Fe-4S</keyword>
<dbReference type="GO" id="GO:0006099">
    <property type="term" value="P:tricarboxylic acid cycle"/>
    <property type="evidence" value="ECO:0007669"/>
    <property type="project" value="UniProtKB-KW"/>
</dbReference>
<keyword evidence="8" id="KW-0479">Metal-binding</keyword>
<keyword evidence="11" id="KW-0411">Iron-sulfur</keyword>
<accession>A0A1H4KB75</accession>
<evidence type="ECO:0000313" key="15">
    <source>
        <dbReference type="EMBL" id="SEB55516.1"/>
    </source>
</evidence>
<dbReference type="SUPFAM" id="SSF46548">
    <property type="entry name" value="alpha-helical ferredoxin"/>
    <property type="match status" value="1"/>
</dbReference>
<evidence type="ECO:0000256" key="8">
    <source>
        <dbReference type="ARBA" id="ARBA00022723"/>
    </source>
</evidence>